<keyword evidence="2" id="KW-0472">Membrane</keyword>
<feature type="transmembrane region" description="Helical" evidence="2">
    <location>
        <begin position="36"/>
        <end position="55"/>
    </location>
</feature>
<feature type="transmembrane region" description="Helical" evidence="2">
    <location>
        <begin position="515"/>
        <end position="531"/>
    </location>
</feature>
<evidence type="ECO:0000313" key="3">
    <source>
        <dbReference type="EMBL" id="AUX47968.1"/>
    </source>
</evidence>
<feature type="compositionally biased region" description="Acidic residues" evidence="1">
    <location>
        <begin position="857"/>
        <end position="867"/>
    </location>
</feature>
<feature type="transmembrane region" description="Helical" evidence="2">
    <location>
        <begin position="490"/>
        <end position="508"/>
    </location>
</feature>
<feature type="transmembrane region" description="Helical" evidence="2">
    <location>
        <begin position="264"/>
        <end position="282"/>
    </location>
</feature>
<dbReference type="Proteomes" id="UP000238348">
    <property type="component" value="Chromosome"/>
</dbReference>
<feature type="transmembrane region" description="Helical" evidence="2">
    <location>
        <begin position="313"/>
        <end position="330"/>
    </location>
</feature>
<feature type="transmembrane region" description="Helical" evidence="2">
    <location>
        <begin position="399"/>
        <end position="418"/>
    </location>
</feature>
<dbReference type="AlphaFoldDB" id="A0A2L0F8P3"/>
<feature type="transmembrane region" description="Helical" evidence="2">
    <location>
        <begin position="109"/>
        <end position="129"/>
    </location>
</feature>
<feature type="transmembrane region" description="Helical" evidence="2">
    <location>
        <begin position="561"/>
        <end position="579"/>
    </location>
</feature>
<feature type="region of interest" description="Disordered" evidence="1">
    <location>
        <begin position="756"/>
        <end position="776"/>
    </location>
</feature>
<feature type="transmembrane region" description="Helical" evidence="2">
    <location>
        <begin position="75"/>
        <end position="97"/>
    </location>
</feature>
<organism evidence="3 4">
    <name type="scientific">Sorangium cellulosum</name>
    <name type="common">Polyangium cellulosum</name>
    <dbReference type="NCBI Taxonomy" id="56"/>
    <lineage>
        <taxon>Bacteria</taxon>
        <taxon>Pseudomonadati</taxon>
        <taxon>Myxococcota</taxon>
        <taxon>Polyangia</taxon>
        <taxon>Polyangiales</taxon>
        <taxon>Polyangiaceae</taxon>
        <taxon>Sorangium</taxon>
    </lineage>
</organism>
<feature type="transmembrane region" description="Helical" evidence="2">
    <location>
        <begin position="175"/>
        <end position="193"/>
    </location>
</feature>
<evidence type="ECO:0000256" key="2">
    <source>
        <dbReference type="SAM" id="Phobius"/>
    </source>
</evidence>
<feature type="transmembrane region" description="Helical" evidence="2">
    <location>
        <begin position="361"/>
        <end position="379"/>
    </location>
</feature>
<feature type="transmembrane region" description="Helical" evidence="2">
    <location>
        <begin position="232"/>
        <end position="252"/>
    </location>
</feature>
<feature type="compositionally biased region" description="Pro residues" evidence="1">
    <location>
        <begin position="831"/>
        <end position="856"/>
    </location>
</feature>
<proteinExistence type="predicted"/>
<accession>A0A2L0F8P3</accession>
<feature type="transmembrane region" description="Helical" evidence="2">
    <location>
        <begin position="537"/>
        <end position="554"/>
    </location>
</feature>
<keyword evidence="2" id="KW-1133">Transmembrane helix</keyword>
<feature type="region of interest" description="Disordered" evidence="1">
    <location>
        <begin position="818"/>
        <end position="867"/>
    </location>
</feature>
<gene>
    <name evidence="3" type="ORF">SOCE26_094940</name>
</gene>
<evidence type="ECO:0000313" key="4">
    <source>
        <dbReference type="Proteomes" id="UP000238348"/>
    </source>
</evidence>
<reference evidence="3 4" key="1">
    <citation type="submission" date="2015-09" db="EMBL/GenBank/DDBJ databases">
        <title>Sorangium comparison.</title>
        <authorList>
            <person name="Zaburannyi N."/>
            <person name="Bunk B."/>
            <person name="Overmann J."/>
            <person name="Mueller R."/>
        </authorList>
    </citation>
    <scope>NUCLEOTIDE SEQUENCE [LARGE SCALE GENOMIC DNA]</scope>
    <source>
        <strain evidence="3 4">So ce26</strain>
    </source>
</reference>
<keyword evidence="2" id="KW-0812">Transmembrane</keyword>
<sequence length="867" mass="95756">MRAPLMLARLRAALTSGSSFARLRAALTSDAPRPRLLRGAFAAVVCLAGLAVYAITVHGHIPVQHWLLWRLAPLWGYSLFFLLSSLGVGLVLLRRALRLVHLPPVEEGLFGATLGIITFVFGVYLAGAAGWIRPWYGIVMPAALLAVGALELPGWLARLKGDLDAARTPRGAMRWLWLAATGAGAVCLVLLYLESLTPEAINFDASWYHLPIGQDYARAGRIIPFYGDVNRAFPHLASMLYAWGFSVPGMIVEQRWMMALHLELVFVLWKVIGVAALARYLLHGERVPGLWAAFFLFPSLFVYDQNPGGSADHFLGFFAAPVVLAAMRFSERFDRRYAVLLGVSLGGAMLVKYQAVYHLGMAAAVVVPRAVYLIGRAAYRAAKRRAARRPPLLSARRVLVAGLIVSGVAIGTAAPHFVKNTLYYNNPVYPMAQRVFTRSYPQHARSAEFMEKGYPNKPYLPKGQGVERQLIAAKNFFTFSFSPHYSFTRFVPSMGSLFTLLLPTLLIIRGRRRPALAAFATFAGIWVWGNTYTADRYLQALLAVPIAAAAAMLVRTWQLGTVARLGLVPLVLFQIVWSGDIPFYSGAERLESAITMIRSTYDKRWSDAQRFKFRTDHRAITQATPPDARILARNYRTTLGIEREIIFDIQAWQSLIFYEPVRGPRELYEHYRSVGITHILYPPNQRPPDTLQAAVLFNELVHRSAKQKRRFGTLELVTMPPEPPPPDTLPYQVLALNAPGYTDGLYPVEALHVLPKLQPPKGKGPKPAQPWPSDKGAQAALLDAADAVVLGKDAARRGKAPKLDGTFFSAERFKTYTVHLRKQPRSGAPAAAPPDSPTPPDAPPTDAPPPSEPPDSIPDDDQEDTEG</sequence>
<name>A0A2L0F8P3_SORCE</name>
<dbReference type="EMBL" id="CP012673">
    <property type="protein sequence ID" value="AUX47968.1"/>
    <property type="molecule type" value="Genomic_DNA"/>
</dbReference>
<evidence type="ECO:0000256" key="1">
    <source>
        <dbReference type="SAM" id="MobiDB-lite"/>
    </source>
</evidence>
<protein>
    <submittedName>
        <fullName evidence="3">Uncharacterized protein</fullName>
    </submittedName>
</protein>
<feature type="transmembrane region" description="Helical" evidence="2">
    <location>
        <begin position="135"/>
        <end position="154"/>
    </location>
</feature>
<feature type="transmembrane region" description="Helical" evidence="2">
    <location>
        <begin position="337"/>
        <end position="355"/>
    </location>
</feature>